<evidence type="ECO:0000313" key="3">
    <source>
        <dbReference type="Proteomes" id="UP000245820"/>
    </source>
</evidence>
<protein>
    <recommendedName>
        <fullName evidence="1">MOSC domain-containing protein</fullName>
    </recommendedName>
</protein>
<organism evidence="2 3">
    <name type="scientific">Massilia oculi</name>
    <dbReference type="NCBI Taxonomy" id="945844"/>
    <lineage>
        <taxon>Bacteria</taxon>
        <taxon>Pseudomonadati</taxon>
        <taxon>Pseudomonadota</taxon>
        <taxon>Betaproteobacteria</taxon>
        <taxon>Burkholderiales</taxon>
        <taxon>Oxalobacteraceae</taxon>
        <taxon>Telluria group</taxon>
        <taxon>Massilia</taxon>
    </lineage>
</organism>
<dbReference type="AlphaFoldDB" id="A0A2S2DRA1"/>
<reference evidence="2 3" key="1">
    <citation type="submission" date="2018-05" db="EMBL/GenBank/DDBJ databases">
        <title>Complete genome sequence of Massilia oculi sp. nov. CCUG 43427T (=DSM 26321T), the type strain of M. oculi, and comparison with genome sequences of other Massilia strains.</title>
        <authorList>
            <person name="Zhu B."/>
        </authorList>
    </citation>
    <scope>NUCLEOTIDE SEQUENCE [LARGE SCALE GENOMIC DNA]</scope>
    <source>
        <strain evidence="2 3">CCUG 43427</strain>
    </source>
</reference>
<accession>A0A2S2DRA1</accession>
<dbReference type="OrthoDB" id="1550913at2"/>
<dbReference type="InterPro" id="IPR011037">
    <property type="entry name" value="Pyrv_Knase-like_insert_dom_sf"/>
</dbReference>
<evidence type="ECO:0000313" key="2">
    <source>
        <dbReference type="EMBL" id="AWL07877.1"/>
    </source>
</evidence>
<dbReference type="Pfam" id="PF03473">
    <property type="entry name" value="MOSC"/>
    <property type="match status" value="1"/>
</dbReference>
<dbReference type="PROSITE" id="PS51340">
    <property type="entry name" value="MOSC"/>
    <property type="match status" value="1"/>
</dbReference>
<proteinExistence type="predicted"/>
<dbReference type="GO" id="GO:0030151">
    <property type="term" value="F:molybdenum ion binding"/>
    <property type="evidence" value="ECO:0007669"/>
    <property type="project" value="InterPro"/>
</dbReference>
<dbReference type="SUPFAM" id="SSF50800">
    <property type="entry name" value="PK beta-barrel domain-like"/>
    <property type="match status" value="1"/>
</dbReference>
<dbReference type="Gene3D" id="2.40.33.20">
    <property type="entry name" value="PK beta-barrel domain-like"/>
    <property type="match status" value="1"/>
</dbReference>
<dbReference type="GO" id="GO:0003824">
    <property type="term" value="F:catalytic activity"/>
    <property type="evidence" value="ECO:0007669"/>
    <property type="project" value="InterPro"/>
</dbReference>
<dbReference type="KEGG" id="mtim:DIR46_25335"/>
<feature type="domain" description="MOSC" evidence="1">
    <location>
        <begin position="1"/>
        <end position="121"/>
    </location>
</feature>
<dbReference type="InterPro" id="IPR005302">
    <property type="entry name" value="MoCF_Sase_C"/>
</dbReference>
<sequence length="219" mass="23552">MRVDGMRLLAGSGAEGDRHLDPLSPRQLLLASRAGYGALALAPQALRENLLFDEDIDHLPSGTVLQIGTVAKVRLMFACEVCGRLDLHGERLAARIGARRGVLARVVEGGVIHQGDPVRNLGLCFASWSDDWRLRIAQVLDAVPHGAVVEYAQLARLAGIQSSYCRAFPRVLRALGDAYAQKAVAARTLTSQPRWTGAGLFDRDALPASRSGSPGRSRP</sequence>
<name>A0A2S2DRA1_9BURK</name>
<evidence type="ECO:0000259" key="1">
    <source>
        <dbReference type="PROSITE" id="PS51340"/>
    </source>
</evidence>
<dbReference type="EMBL" id="CP029343">
    <property type="protein sequence ID" value="AWL07877.1"/>
    <property type="molecule type" value="Genomic_DNA"/>
</dbReference>
<keyword evidence="3" id="KW-1185">Reference proteome</keyword>
<dbReference type="Proteomes" id="UP000245820">
    <property type="component" value="Chromosome"/>
</dbReference>
<gene>
    <name evidence="2" type="ORF">DIR46_25335</name>
</gene>
<dbReference type="GO" id="GO:0030170">
    <property type="term" value="F:pyridoxal phosphate binding"/>
    <property type="evidence" value="ECO:0007669"/>
    <property type="project" value="InterPro"/>
</dbReference>